<dbReference type="InterPro" id="IPR003594">
    <property type="entry name" value="HATPase_dom"/>
</dbReference>
<dbReference type="PIRSF" id="PIRSF003167">
    <property type="entry name" value="STHK_NarX/NarQ"/>
    <property type="match status" value="1"/>
</dbReference>
<keyword evidence="6 14" id="KW-0808">Transferase</keyword>
<keyword evidence="10 14" id="KW-0067">ATP-binding</keyword>
<evidence type="ECO:0000259" key="16">
    <source>
        <dbReference type="PROSITE" id="PS50109"/>
    </source>
</evidence>
<dbReference type="InterPro" id="IPR005467">
    <property type="entry name" value="His_kinase_dom"/>
</dbReference>
<evidence type="ECO:0000256" key="15">
    <source>
        <dbReference type="SAM" id="Phobius"/>
    </source>
</evidence>
<keyword evidence="4 14" id="KW-0997">Cell inner membrane</keyword>
<dbReference type="InterPro" id="IPR016380">
    <property type="entry name" value="Sig_transdc_His_kin_NarX/NarQ"/>
</dbReference>
<comment type="catalytic activity">
    <reaction evidence="1 14">
        <text>ATP + protein L-histidine = ADP + protein N-phospho-L-histidine.</text>
        <dbReference type="EC" id="2.7.13.3"/>
    </reaction>
</comment>
<dbReference type="GO" id="GO:0005524">
    <property type="term" value="F:ATP binding"/>
    <property type="evidence" value="ECO:0007669"/>
    <property type="project" value="UniProtKB-UniRule"/>
</dbReference>
<dbReference type="GO" id="GO:0005886">
    <property type="term" value="C:plasma membrane"/>
    <property type="evidence" value="ECO:0007669"/>
    <property type="project" value="UniProtKB-SubCell"/>
</dbReference>
<evidence type="ECO:0000259" key="17">
    <source>
        <dbReference type="PROSITE" id="PS50885"/>
    </source>
</evidence>
<dbReference type="InterPro" id="IPR003660">
    <property type="entry name" value="HAMP_dom"/>
</dbReference>
<dbReference type="Gene3D" id="1.20.5.1930">
    <property type="match status" value="1"/>
</dbReference>
<dbReference type="GO" id="GO:0046983">
    <property type="term" value="F:protein dimerization activity"/>
    <property type="evidence" value="ECO:0007669"/>
    <property type="project" value="UniProtKB-UniRule"/>
</dbReference>
<dbReference type="SMART" id="SM00387">
    <property type="entry name" value="HATPase_c"/>
    <property type="match status" value="1"/>
</dbReference>
<evidence type="ECO:0000256" key="5">
    <source>
        <dbReference type="ARBA" id="ARBA00022553"/>
    </source>
</evidence>
<evidence type="ECO:0000256" key="2">
    <source>
        <dbReference type="ARBA" id="ARBA00004429"/>
    </source>
</evidence>
<dbReference type="Gene3D" id="6.10.340.10">
    <property type="match status" value="1"/>
</dbReference>
<evidence type="ECO:0000313" key="18">
    <source>
        <dbReference type="EMBL" id="STO57292.1"/>
    </source>
</evidence>
<keyword evidence="7 15" id="KW-0812">Transmembrane</keyword>
<dbReference type="PANTHER" id="PTHR24421">
    <property type="entry name" value="NITRATE/NITRITE SENSOR PROTEIN NARX-RELATED"/>
    <property type="match status" value="1"/>
</dbReference>
<dbReference type="CDD" id="cd06225">
    <property type="entry name" value="HAMP"/>
    <property type="match status" value="1"/>
</dbReference>
<dbReference type="CDD" id="cd22899">
    <property type="entry name" value="NarQ_sensor"/>
    <property type="match status" value="1"/>
</dbReference>
<dbReference type="Gene3D" id="3.30.565.10">
    <property type="entry name" value="Histidine kinase-like ATPase, C-terminal domain"/>
    <property type="match status" value="1"/>
</dbReference>
<keyword evidence="12 14" id="KW-0902">Two-component regulatory system</keyword>
<evidence type="ECO:0000256" key="3">
    <source>
        <dbReference type="ARBA" id="ARBA00022475"/>
    </source>
</evidence>
<dbReference type="SUPFAM" id="SSF158472">
    <property type="entry name" value="HAMP domain-like"/>
    <property type="match status" value="1"/>
</dbReference>
<protein>
    <recommendedName>
        <fullName evidence="14">Sensor protein</fullName>
        <ecNumber evidence="14">2.7.13.3</ecNumber>
    </recommendedName>
</protein>
<dbReference type="GO" id="GO:0000155">
    <property type="term" value="F:phosphorelay sensor kinase activity"/>
    <property type="evidence" value="ECO:0007669"/>
    <property type="project" value="UniProtKB-UniRule"/>
</dbReference>
<reference evidence="18 19" key="1">
    <citation type="submission" date="2018-06" db="EMBL/GenBank/DDBJ databases">
        <authorList>
            <consortium name="Pathogen Informatics"/>
            <person name="Doyle S."/>
        </authorList>
    </citation>
    <scope>NUCLEOTIDE SEQUENCE [LARGE SCALE GENOMIC DNA]</scope>
    <source>
        <strain evidence="18 19">NCTC11645</strain>
    </source>
</reference>
<dbReference type="PROSITE" id="PS50109">
    <property type="entry name" value="HIS_KIN"/>
    <property type="match status" value="1"/>
</dbReference>
<dbReference type="PANTHER" id="PTHR24421:SF10">
    <property type="entry name" value="NITRATE_NITRITE SENSOR PROTEIN NARQ"/>
    <property type="match status" value="1"/>
</dbReference>
<dbReference type="Pfam" id="PF07730">
    <property type="entry name" value="HisKA_3"/>
    <property type="match status" value="1"/>
</dbReference>
<evidence type="ECO:0000313" key="19">
    <source>
        <dbReference type="Proteomes" id="UP000254512"/>
    </source>
</evidence>
<evidence type="ECO:0000256" key="10">
    <source>
        <dbReference type="ARBA" id="ARBA00022840"/>
    </source>
</evidence>
<dbReference type="EC" id="2.7.13.3" evidence="14"/>
<dbReference type="InterPro" id="IPR042295">
    <property type="entry name" value="NarX-like_N_sf"/>
</dbReference>
<dbReference type="NCBIfam" id="NF008184">
    <property type="entry name" value="PRK10935.1"/>
    <property type="match status" value="1"/>
</dbReference>
<keyword evidence="11 15" id="KW-1133">Transmembrane helix</keyword>
<evidence type="ECO:0000256" key="6">
    <source>
        <dbReference type="ARBA" id="ARBA00022679"/>
    </source>
</evidence>
<feature type="transmembrane region" description="Helical" evidence="15">
    <location>
        <begin position="44"/>
        <end position="68"/>
    </location>
</feature>
<dbReference type="InterPro" id="IPR036890">
    <property type="entry name" value="HATPase_C_sf"/>
</dbReference>
<dbReference type="Proteomes" id="UP000254512">
    <property type="component" value="Unassembled WGS sequence"/>
</dbReference>
<dbReference type="AlphaFoldDB" id="A0A377HNL5"/>
<dbReference type="SMART" id="SM00304">
    <property type="entry name" value="HAMP"/>
    <property type="match status" value="1"/>
</dbReference>
<dbReference type="InterPro" id="IPR029095">
    <property type="entry name" value="NarX-like_N"/>
</dbReference>
<evidence type="ECO:0000256" key="11">
    <source>
        <dbReference type="ARBA" id="ARBA00022989"/>
    </source>
</evidence>
<evidence type="ECO:0000256" key="9">
    <source>
        <dbReference type="ARBA" id="ARBA00022777"/>
    </source>
</evidence>
<gene>
    <name evidence="18" type="primary">narX</name>
    <name evidence="18" type="ORF">NCTC11645_01677</name>
</gene>
<dbReference type="EMBL" id="UGHD01000002">
    <property type="protein sequence ID" value="STO57292.1"/>
    <property type="molecule type" value="Genomic_DNA"/>
</dbReference>
<comment type="subcellular location">
    <subcellularLocation>
        <location evidence="2">Cell inner membrane</location>
        <topology evidence="2">Multi-pass membrane protein</topology>
    </subcellularLocation>
</comment>
<dbReference type="Gene3D" id="1.20.120.960">
    <property type="entry name" value="Histidine kinase NarX, sensor domain"/>
    <property type="match status" value="1"/>
</dbReference>
<dbReference type="STRING" id="673.AL542_17640"/>
<evidence type="ECO:0000256" key="8">
    <source>
        <dbReference type="ARBA" id="ARBA00022741"/>
    </source>
</evidence>
<dbReference type="Pfam" id="PF00672">
    <property type="entry name" value="HAMP"/>
    <property type="match status" value="1"/>
</dbReference>
<dbReference type="InterPro" id="IPR050482">
    <property type="entry name" value="Sensor_HK_TwoCompSys"/>
</dbReference>
<feature type="domain" description="Histidine kinase" evidence="16">
    <location>
        <begin position="404"/>
        <end position="594"/>
    </location>
</feature>
<dbReference type="InterPro" id="IPR011712">
    <property type="entry name" value="Sig_transdc_His_kin_sub3_dim/P"/>
</dbReference>
<evidence type="ECO:0000256" key="13">
    <source>
        <dbReference type="ARBA" id="ARBA00023136"/>
    </source>
</evidence>
<keyword evidence="3 14" id="KW-1003">Cell membrane</keyword>
<keyword evidence="8 14" id="KW-0547">Nucleotide-binding</keyword>
<accession>A0A377HNL5</accession>
<dbReference type="CDD" id="cd16917">
    <property type="entry name" value="HATPase_UhpB-NarQ-NarX-like"/>
    <property type="match status" value="1"/>
</dbReference>
<dbReference type="SUPFAM" id="SSF55874">
    <property type="entry name" value="ATPase domain of HSP90 chaperone/DNA topoisomerase II/histidine kinase"/>
    <property type="match status" value="1"/>
</dbReference>
<keyword evidence="5" id="KW-0597">Phosphoprotein</keyword>
<sequence>MGDIAPDQFIRLIWFTLLNQNSKPDWNMTDPIKNIIVKQSVTTIVARSLIGILFLAVIITGFAIFTLASSLNDAAAINTSGSLRMQSYRMAYDIVLAPSRLPGHIDNFEQSLLAPELRILDNFAVPDEIRERYHSLIERWIKLRPELESDDRAFYIEQVGLFVNDIDRFVFALQQHSENKLQVLAMVGSGGLGLILALVLFLIQYTQRRIVFPLNMLVKASQQIQNREFDAELPPARNNELGVLSNSFALMASELKGLYADLEHKITTKTQKLTKANQSLNILYDCSKQLSSTFLNRESFERILAITLNADGVKALSLKAHNKNQSDWEIAAGFPEGGEWFELPLILDGESFGTLKWQGNPDIVDNNLLSNLASILARGVYYNHAQKQAMHLAVMEERATLARELHDSIAQSLSYLKIQTSLLKRHLKLINAPDCNDIAHDISEQLRIAYDQLRELLTAFRLSLSHGDFGLALHEMIETLQGQTTATLTVSSDLDTLSMDAQRQMHILQIIREACSNAIKHAKAEHITVRCFQHSHQARVDITDDGVGFSLIEEKPDHYGLNIMQERSSMLGGDLKITTAPEKGCQVTLTFDLD</sequence>
<feature type="transmembrane region" description="Helical" evidence="15">
    <location>
        <begin position="183"/>
        <end position="203"/>
    </location>
</feature>
<keyword evidence="9 14" id="KW-0418">Kinase</keyword>
<name>A0A377HNL5_GRIHO</name>
<dbReference type="PROSITE" id="PS50885">
    <property type="entry name" value="HAMP"/>
    <property type="match status" value="1"/>
</dbReference>
<evidence type="ECO:0000256" key="12">
    <source>
        <dbReference type="ARBA" id="ARBA00023012"/>
    </source>
</evidence>
<dbReference type="Pfam" id="PF02518">
    <property type="entry name" value="HATPase_c"/>
    <property type="match status" value="1"/>
</dbReference>
<evidence type="ECO:0000256" key="1">
    <source>
        <dbReference type="ARBA" id="ARBA00000085"/>
    </source>
</evidence>
<evidence type="ECO:0000256" key="7">
    <source>
        <dbReference type="ARBA" id="ARBA00022692"/>
    </source>
</evidence>
<dbReference type="Pfam" id="PF13675">
    <property type="entry name" value="PilJ"/>
    <property type="match status" value="1"/>
</dbReference>
<proteinExistence type="predicted"/>
<feature type="domain" description="HAMP" evidence="17">
    <location>
        <begin position="208"/>
        <end position="260"/>
    </location>
</feature>
<evidence type="ECO:0000256" key="4">
    <source>
        <dbReference type="ARBA" id="ARBA00022519"/>
    </source>
</evidence>
<keyword evidence="13 14" id="KW-0472">Membrane</keyword>
<evidence type="ECO:0000256" key="14">
    <source>
        <dbReference type="PIRNR" id="PIRNR003167"/>
    </source>
</evidence>
<organism evidence="18 19">
    <name type="scientific">Grimontia hollisae</name>
    <name type="common">Vibrio hollisae</name>
    <dbReference type="NCBI Taxonomy" id="673"/>
    <lineage>
        <taxon>Bacteria</taxon>
        <taxon>Pseudomonadati</taxon>
        <taxon>Pseudomonadota</taxon>
        <taxon>Gammaproteobacteria</taxon>
        <taxon>Vibrionales</taxon>
        <taxon>Vibrionaceae</taxon>
        <taxon>Grimontia</taxon>
    </lineage>
</organism>